<dbReference type="Proteomes" id="UP000682892">
    <property type="component" value="Chromosome 1"/>
</dbReference>
<evidence type="ECO:0000256" key="1">
    <source>
        <dbReference type="SAM" id="MobiDB-lite"/>
    </source>
</evidence>
<gene>
    <name evidence="2" type="ORF">AaeL_AAEL011828</name>
</gene>
<protein>
    <submittedName>
        <fullName evidence="2">AAEL011828-PA</fullName>
    </submittedName>
</protein>
<evidence type="ECO:0000313" key="3">
    <source>
        <dbReference type="Proteomes" id="UP000682892"/>
    </source>
</evidence>
<feature type="compositionally biased region" description="Basic and acidic residues" evidence="1">
    <location>
        <begin position="1"/>
        <end position="25"/>
    </location>
</feature>
<sequence>SGPGKHVGDFLTERHLLTPPRREATDSPSPTSTLHTAARAYNLHRESSCMSLCSTVLSPWMSATSDSR</sequence>
<accession>Q16NX3</accession>
<reference evidence="2" key="2">
    <citation type="journal article" date="2007" name="Science">
        <title>Genome sequence of Aedes aegypti, a major arbovirus vector.</title>
        <authorList>
            <person name="Nene V."/>
            <person name="Wortman J.R."/>
            <person name="Lawson D."/>
            <person name="Haas B."/>
            <person name="Kodira C."/>
            <person name="Tu Z.J."/>
            <person name="Loftus B."/>
            <person name="Xi Z."/>
            <person name="Megy K."/>
            <person name="Grabherr M."/>
            <person name="Ren Q."/>
            <person name="Zdobnov E.M."/>
            <person name="Lobo N.F."/>
            <person name="Campbell K.S."/>
            <person name="Brown S.E."/>
            <person name="Bonaldo M.F."/>
            <person name="Zhu J."/>
            <person name="Sinkins S.P."/>
            <person name="Hogenkamp D.G."/>
            <person name="Amedeo P."/>
            <person name="Arensburger P."/>
            <person name="Atkinson P.W."/>
            <person name="Bidwell S."/>
            <person name="Biedler J."/>
            <person name="Birney E."/>
            <person name="Bruggner R.V."/>
            <person name="Costas J."/>
            <person name="Coy M.R."/>
            <person name="Crabtree J."/>
            <person name="Crawford M."/>
            <person name="Debruyn B."/>
            <person name="Decaprio D."/>
            <person name="Eiglmeier K."/>
            <person name="Eisenstadt E."/>
            <person name="El-Dorry H."/>
            <person name="Gelbart W.M."/>
            <person name="Gomes S.L."/>
            <person name="Hammond M."/>
            <person name="Hannick L.I."/>
            <person name="Hogan J.R."/>
            <person name="Holmes M.H."/>
            <person name="Jaffe D."/>
            <person name="Johnston J.S."/>
            <person name="Kennedy R.C."/>
            <person name="Koo H."/>
            <person name="Kravitz S."/>
            <person name="Kriventseva E.V."/>
            <person name="Kulp D."/>
            <person name="Labutti K."/>
            <person name="Lee E."/>
            <person name="Li S."/>
            <person name="Lovin D.D."/>
            <person name="Mao C."/>
            <person name="Mauceli E."/>
            <person name="Menck C.F."/>
            <person name="Miller J.R."/>
            <person name="Montgomery P."/>
            <person name="Mori A."/>
            <person name="Nascimento A.L."/>
            <person name="Naveira H.F."/>
            <person name="Nusbaum C."/>
            <person name="O'leary S."/>
            <person name="Orvis J."/>
            <person name="Pertea M."/>
            <person name="Quesneville H."/>
            <person name="Reidenbach K.R."/>
            <person name="Rogers Y.H."/>
            <person name="Roth C.W."/>
            <person name="Schneider J.R."/>
            <person name="Schatz M."/>
            <person name="Shumway M."/>
            <person name="Stanke M."/>
            <person name="Stinson E.O."/>
            <person name="Tubio J.M."/>
            <person name="Vanzee J.P."/>
            <person name="Verjovski-Almeida S."/>
            <person name="Werner D."/>
            <person name="White O."/>
            <person name="Wyder S."/>
            <person name="Zeng Q."/>
            <person name="Zhao Q."/>
            <person name="Zhao Y."/>
            <person name="Hill C.A."/>
            <person name="Raikhel A.S."/>
            <person name="Soares M.B."/>
            <person name="Knudson D.L."/>
            <person name="Lee N.H."/>
            <person name="Galagan J."/>
            <person name="Salzberg S.L."/>
            <person name="Paulsen I.T."/>
            <person name="Dimopoulos G."/>
            <person name="Collins F.H."/>
            <person name="Birren B."/>
            <person name="Fraser-Liggett C.M."/>
            <person name="Severson D.W."/>
        </authorList>
    </citation>
    <scope>NUCLEOTIDE SEQUENCE [LARGE SCALE GENOMIC DNA]</scope>
    <source>
        <strain evidence="2">Liverpool</strain>
    </source>
</reference>
<feature type="region of interest" description="Disordered" evidence="1">
    <location>
        <begin position="1"/>
        <end position="33"/>
    </location>
</feature>
<dbReference type="PaxDb" id="7159-AAEL011828-PA"/>
<reference evidence="2" key="1">
    <citation type="submission" date="2005-10" db="EMBL/GenBank/DDBJ databases">
        <authorList>
            <person name="Loftus B.J."/>
            <person name="Nene V.M."/>
            <person name="Hannick L.I."/>
            <person name="Bidwell S."/>
            <person name="Haas B."/>
            <person name="Amedeo P."/>
            <person name="Orvis J."/>
            <person name="Wortman J.R."/>
            <person name="White O.R."/>
            <person name="Salzberg S."/>
            <person name="Shumway M."/>
            <person name="Koo H."/>
            <person name="Zhao Y."/>
            <person name="Holmes M."/>
            <person name="Miller J."/>
            <person name="Schatz M."/>
            <person name="Pop M."/>
            <person name="Pai G."/>
            <person name="Utterback T."/>
            <person name="Rogers Y.-H."/>
            <person name="Kravitz S."/>
            <person name="Fraser C.M."/>
        </authorList>
    </citation>
    <scope>NUCLEOTIDE SEQUENCE</scope>
    <source>
        <strain evidence="2">Liverpool</strain>
    </source>
</reference>
<proteinExistence type="predicted"/>
<feature type="non-terminal residue" evidence="2">
    <location>
        <position position="1"/>
    </location>
</feature>
<reference evidence="2" key="3">
    <citation type="submission" date="2012-09" db="EMBL/GenBank/DDBJ databases">
        <authorList>
            <consortium name="VectorBase"/>
        </authorList>
    </citation>
    <scope>NUCLEOTIDE SEQUENCE</scope>
    <source>
        <strain evidence="2">Liverpool</strain>
    </source>
</reference>
<dbReference type="AlphaFoldDB" id="Q16NX3"/>
<dbReference type="HOGENOM" id="CLU_2801206_0_0_1"/>
<dbReference type="EMBL" id="CH477804">
    <property type="protein sequence ID" value="EAT36051.1"/>
    <property type="molecule type" value="Genomic_DNA"/>
</dbReference>
<organism evidence="2 3">
    <name type="scientific">Aedes aegypti</name>
    <name type="common">Yellowfever mosquito</name>
    <name type="synonym">Culex aegypti</name>
    <dbReference type="NCBI Taxonomy" id="7159"/>
    <lineage>
        <taxon>Eukaryota</taxon>
        <taxon>Metazoa</taxon>
        <taxon>Ecdysozoa</taxon>
        <taxon>Arthropoda</taxon>
        <taxon>Hexapoda</taxon>
        <taxon>Insecta</taxon>
        <taxon>Pterygota</taxon>
        <taxon>Neoptera</taxon>
        <taxon>Endopterygota</taxon>
        <taxon>Diptera</taxon>
        <taxon>Nematocera</taxon>
        <taxon>Culicoidea</taxon>
        <taxon>Culicidae</taxon>
        <taxon>Culicinae</taxon>
        <taxon>Aedini</taxon>
        <taxon>Aedes</taxon>
        <taxon>Stegomyia</taxon>
    </lineage>
</organism>
<name>Q16NX3_AEDAE</name>
<evidence type="ECO:0000313" key="2">
    <source>
        <dbReference type="EMBL" id="EAT36051.1"/>
    </source>
</evidence>